<dbReference type="OrthoDB" id="9794275at2"/>
<dbReference type="GeneID" id="83715390"/>
<dbReference type="InterPro" id="IPR011322">
    <property type="entry name" value="N-reg_PII-like_a/b"/>
</dbReference>
<organism evidence="2 4">
    <name type="scientific">Limosilactobacillus fermentum</name>
    <name type="common">Lactobacillus fermentum</name>
    <dbReference type="NCBI Taxonomy" id="1613"/>
    <lineage>
        <taxon>Bacteria</taxon>
        <taxon>Bacillati</taxon>
        <taxon>Bacillota</taxon>
        <taxon>Bacilli</taxon>
        <taxon>Lactobacillales</taxon>
        <taxon>Lactobacillaceae</taxon>
        <taxon>Limosilactobacillus</taxon>
    </lineage>
</organism>
<name>A0A0F4HEX3_LIMFE</name>
<dbReference type="RefSeq" id="WP_004563322.1">
    <property type="nucleotide sequence ID" value="NZ_BJLV01000007.1"/>
</dbReference>
<dbReference type="Gene3D" id="3.30.70.120">
    <property type="match status" value="1"/>
</dbReference>
<proteinExistence type="predicted"/>
<dbReference type="PANTHER" id="PTHR38456:SF1">
    <property type="entry name" value="CYCLIC DI-AMP RECEPTOR A"/>
    <property type="match status" value="1"/>
</dbReference>
<sequence>MKMIIAIVQPKDSNRLRDAFNDAKIGATKLSSTGGFLREGNTTFLIGVADDRVDDVLEIIKKNAESREQYMTPPTHMDNGAGAMPINVQVGGATVFVLPVEQFLHF</sequence>
<dbReference type="Proteomes" id="UP000185427">
    <property type="component" value="Chromosome"/>
</dbReference>
<protein>
    <recommendedName>
        <fullName evidence="5">Nitrogen regulatory protein P-II</fullName>
    </recommendedName>
</protein>
<dbReference type="SUPFAM" id="SSF54913">
    <property type="entry name" value="GlnB-like"/>
    <property type="match status" value="1"/>
</dbReference>
<dbReference type="EMBL" id="CP019030">
    <property type="protein sequence ID" value="APU45594.1"/>
    <property type="molecule type" value="Genomic_DNA"/>
</dbReference>
<dbReference type="InterPro" id="IPR010375">
    <property type="entry name" value="CdAMP_rec"/>
</dbReference>
<reference evidence="2 4" key="2">
    <citation type="submission" date="2019-10" db="EMBL/GenBank/DDBJ databases">
        <title>Genome Sequencing and assembly of Lactobacillus fermentum I2, a lactic acid bacteria.</title>
        <authorList>
            <person name="Lopes L.S."/>
            <person name="Persinoti G.F."/>
            <person name="Riano-Pachon D.M."/>
            <person name="Labate C.A."/>
        </authorList>
    </citation>
    <scope>NUCLEOTIDE SEQUENCE [LARGE SCALE GENOMIC DNA]</scope>
    <source>
        <strain evidence="2 4">I2</strain>
    </source>
</reference>
<dbReference type="Proteomes" id="UP000466799">
    <property type="component" value="Unassembled WGS sequence"/>
</dbReference>
<evidence type="ECO:0000313" key="4">
    <source>
        <dbReference type="Proteomes" id="UP000466799"/>
    </source>
</evidence>
<dbReference type="InterPro" id="IPR015867">
    <property type="entry name" value="N-reg_PII/ATP_PRibTrfase_C"/>
</dbReference>
<dbReference type="EMBL" id="WHJL01000012">
    <property type="protein sequence ID" value="MPQ34764.1"/>
    <property type="molecule type" value="Genomic_DNA"/>
</dbReference>
<dbReference type="PATRIC" id="fig|1613.32.peg.1512"/>
<dbReference type="AlphaFoldDB" id="A0A0F4HEX3"/>
<dbReference type="PANTHER" id="PTHR38456">
    <property type="entry name" value="CYCLIC DI-AMP RECEPTOR A"/>
    <property type="match status" value="1"/>
</dbReference>
<dbReference type="Pfam" id="PF06153">
    <property type="entry name" value="CdAMP_rec"/>
    <property type="match status" value="1"/>
</dbReference>
<accession>A0A0F4HEX3</accession>
<reference evidence="1 3" key="1">
    <citation type="submission" date="2016-12" db="EMBL/GenBank/DDBJ databases">
        <title>Complete Genome Sequence of Lactobacillus fermentum Strain SNUV175, a Probiotic for Treatment of Bacterial Vaginosis.</title>
        <authorList>
            <person name="Lee S."/>
            <person name="You H.J."/>
            <person name="Kwon B."/>
            <person name="Ko G."/>
        </authorList>
    </citation>
    <scope>NUCLEOTIDE SEQUENCE [LARGE SCALE GENOMIC DNA]</scope>
    <source>
        <strain evidence="1 3">SNUV175</strain>
    </source>
</reference>
<evidence type="ECO:0008006" key="5">
    <source>
        <dbReference type="Google" id="ProtNLM"/>
    </source>
</evidence>
<gene>
    <name evidence="1" type="ORF">BUW47_03655</name>
    <name evidence="2" type="ORF">GC247_02260</name>
</gene>
<evidence type="ECO:0000313" key="1">
    <source>
        <dbReference type="EMBL" id="APU45594.1"/>
    </source>
</evidence>
<evidence type="ECO:0000313" key="3">
    <source>
        <dbReference type="Proteomes" id="UP000185427"/>
    </source>
</evidence>
<evidence type="ECO:0000313" key="2">
    <source>
        <dbReference type="EMBL" id="MPQ34764.1"/>
    </source>
</evidence>